<dbReference type="AlphaFoldDB" id="A0A317N034"/>
<name>A0A317N034_9GAMM</name>
<proteinExistence type="inferred from homology"/>
<dbReference type="SUPFAM" id="SSF51316">
    <property type="entry name" value="Mss4-like"/>
    <property type="match status" value="1"/>
</dbReference>
<dbReference type="InterPro" id="IPR052355">
    <property type="entry name" value="CENP-V-like"/>
</dbReference>
<dbReference type="OrthoDB" id="9805575at2"/>
<dbReference type="InterPro" id="IPR006913">
    <property type="entry name" value="CENP-V/GFA"/>
</dbReference>
<evidence type="ECO:0000256" key="3">
    <source>
        <dbReference type="ARBA" id="ARBA00022833"/>
    </source>
</evidence>
<dbReference type="PANTHER" id="PTHR28620">
    <property type="entry name" value="CENTROMERE PROTEIN V"/>
    <property type="match status" value="1"/>
</dbReference>
<reference evidence="5 6" key="1">
    <citation type="submission" date="2018-05" db="EMBL/GenBank/DDBJ databases">
        <title>Genomic Encyclopedia of Type Strains, Phase IV (KMG-IV): sequencing the most valuable type-strain genomes for metagenomic binning, comparative biology and taxonomic classification.</title>
        <authorList>
            <person name="Goeker M."/>
        </authorList>
    </citation>
    <scope>NUCLEOTIDE SEQUENCE [LARGE SCALE GENOMIC DNA]</scope>
    <source>
        <strain evidence="5 6">DSM 23606</strain>
    </source>
</reference>
<keyword evidence="3" id="KW-0862">Zinc</keyword>
<evidence type="ECO:0000313" key="5">
    <source>
        <dbReference type="EMBL" id="PWV65922.1"/>
    </source>
</evidence>
<evidence type="ECO:0000313" key="6">
    <source>
        <dbReference type="Proteomes" id="UP000246569"/>
    </source>
</evidence>
<feature type="domain" description="CENP-V/GFA" evidence="4">
    <location>
        <begin position="3"/>
        <end position="115"/>
    </location>
</feature>
<evidence type="ECO:0000256" key="2">
    <source>
        <dbReference type="ARBA" id="ARBA00022723"/>
    </source>
</evidence>
<evidence type="ECO:0000256" key="1">
    <source>
        <dbReference type="ARBA" id="ARBA00005495"/>
    </source>
</evidence>
<protein>
    <recommendedName>
        <fullName evidence="4">CENP-V/GFA domain-containing protein</fullName>
    </recommendedName>
</protein>
<dbReference type="GO" id="GO:0016846">
    <property type="term" value="F:carbon-sulfur lyase activity"/>
    <property type="evidence" value="ECO:0007669"/>
    <property type="project" value="InterPro"/>
</dbReference>
<dbReference type="EMBL" id="QGTJ01000001">
    <property type="protein sequence ID" value="PWV65922.1"/>
    <property type="molecule type" value="Genomic_DNA"/>
</dbReference>
<gene>
    <name evidence="5" type="ORF">C7443_101408</name>
</gene>
<dbReference type="RefSeq" id="WP_110016903.1">
    <property type="nucleotide sequence ID" value="NZ_QGTJ01000001.1"/>
</dbReference>
<evidence type="ECO:0000259" key="4">
    <source>
        <dbReference type="PROSITE" id="PS51891"/>
    </source>
</evidence>
<keyword evidence="2" id="KW-0479">Metal-binding</keyword>
<dbReference type="Gene3D" id="2.170.150.70">
    <property type="match status" value="1"/>
</dbReference>
<organism evidence="5 6">
    <name type="scientific">Plasticicumulans acidivorans</name>
    <dbReference type="NCBI Taxonomy" id="886464"/>
    <lineage>
        <taxon>Bacteria</taxon>
        <taxon>Pseudomonadati</taxon>
        <taxon>Pseudomonadota</taxon>
        <taxon>Gammaproteobacteria</taxon>
        <taxon>Candidatus Competibacteraceae</taxon>
        <taxon>Plasticicumulans</taxon>
    </lineage>
</organism>
<dbReference type="Pfam" id="PF04828">
    <property type="entry name" value="GFA"/>
    <property type="match status" value="1"/>
</dbReference>
<comment type="caution">
    <text evidence="5">The sequence shown here is derived from an EMBL/GenBank/DDBJ whole genome shotgun (WGS) entry which is preliminary data.</text>
</comment>
<dbReference type="Proteomes" id="UP000246569">
    <property type="component" value="Unassembled WGS sequence"/>
</dbReference>
<dbReference type="PROSITE" id="PS51891">
    <property type="entry name" value="CENP_V_GFA"/>
    <property type="match status" value="1"/>
</dbReference>
<sequence length="115" mass="12796">MHYTGSCHCGRIAFAFDGAIERLVDCNCSLCRRRGSLLYFTDRAHFELLTPAADMSEYRFGAQTIAHVFCPVCGCAPLGFATDPSGREMVAVNVRCVDDFDLDSVDVHHFDGRRL</sequence>
<dbReference type="GO" id="GO:0046872">
    <property type="term" value="F:metal ion binding"/>
    <property type="evidence" value="ECO:0007669"/>
    <property type="project" value="UniProtKB-KW"/>
</dbReference>
<accession>A0A317N034</accession>
<dbReference type="PANTHER" id="PTHR28620:SF1">
    <property type="entry name" value="CENP-V_GFA DOMAIN-CONTAINING PROTEIN"/>
    <property type="match status" value="1"/>
</dbReference>
<comment type="similarity">
    <text evidence="1">Belongs to the Gfa family.</text>
</comment>
<dbReference type="InterPro" id="IPR011057">
    <property type="entry name" value="Mss4-like_sf"/>
</dbReference>
<keyword evidence="6" id="KW-1185">Reference proteome</keyword>